<reference evidence="1" key="1">
    <citation type="submission" date="2023-04" db="EMBL/GenBank/DDBJ databases">
        <title>Draft Genome sequencing of Naganishia species isolated from polar environments using Oxford Nanopore Technology.</title>
        <authorList>
            <person name="Leo P."/>
            <person name="Venkateswaran K."/>
        </authorList>
    </citation>
    <scope>NUCLEOTIDE SEQUENCE</scope>
    <source>
        <strain evidence="1">MNA-CCFEE 5425</strain>
    </source>
</reference>
<keyword evidence="2" id="KW-1185">Reference proteome</keyword>
<sequence>MDDGAHTNSSSSMTSLVPRSVVKRKSKPLTSSNVRTSIPKDLPTAFGLVDADDAKSSDSRDDAASSKLSQSYLEFLLSLITVHLTECLISDDFKIKLRTPQGFTNISSLLEQLQTGAIYTPASVATGLSQFPDLYKVRLATAKVLPTGQSMRWVVQPDKASHRNDTQLQGGGYEAQFLDGQRRARIATEEHEQSSIFLDNVPPLYAFGKEGILKLLSEIAPSLIGPNIVLGIGGIASNYKGDTTRSSEGSLPMRHVIIVFGSKANAEFALGAISGHDDQRFGNETLSRLGKLGCVAKTIGQLQDLRLEYLRYQARVQEIMHQSVPYSKDQEEDAPMQPIDQQMYNEETVTAPPDRYPYHCLIFLRNLPDSTNKTEIKAKLDVYLDGDKVDYVDWKKGQITAYVRVLRPGHAIKIIEGLNNEERADAMKAELLLDKQEEIYWMKLPEKIRTAALQVQQ</sequence>
<protein>
    <submittedName>
        <fullName evidence="1">Uncharacterized protein</fullName>
    </submittedName>
</protein>
<dbReference type="EMBL" id="JASBWU010000001">
    <property type="protein sequence ID" value="KAJ9125347.1"/>
    <property type="molecule type" value="Genomic_DNA"/>
</dbReference>
<proteinExistence type="predicted"/>
<accession>A0ACC2XMZ0</accession>
<dbReference type="Proteomes" id="UP001243375">
    <property type="component" value="Unassembled WGS sequence"/>
</dbReference>
<organism evidence="1 2">
    <name type="scientific">Naganishia vaughanmartiniae</name>
    <dbReference type="NCBI Taxonomy" id="1424756"/>
    <lineage>
        <taxon>Eukaryota</taxon>
        <taxon>Fungi</taxon>
        <taxon>Dikarya</taxon>
        <taxon>Basidiomycota</taxon>
        <taxon>Agaricomycotina</taxon>
        <taxon>Tremellomycetes</taxon>
        <taxon>Filobasidiales</taxon>
        <taxon>Filobasidiaceae</taxon>
        <taxon>Naganishia</taxon>
    </lineage>
</organism>
<comment type="caution">
    <text evidence="1">The sequence shown here is derived from an EMBL/GenBank/DDBJ whole genome shotgun (WGS) entry which is preliminary data.</text>
</comment>
<gene>
    <name evidence="1" type="ORF">QFC22_000307</name>
</gene>
<evidence type="ECO:0000313" key="1">
    <source>
        <dbReference type="EMBL" id="KAJ9125347.1"/>
    </source>
</evidence>
<evidence type="ECO:0000313" key="2">
    <source>
        <dbReference type="Proteomes" id="UP001243375"/>
    </source>
</evidence>
<name>A0ACC2XMZ0_9TREE</name>